<evidence type="ECO:0000313" key="3">
    <source>
        <dbReference type="Proteomes" id="UP000428333"/>
    </source>
</evidence>
<sequence>MSPLNTAQDPIPRPKPVPPRNNDNNSSSSSSSKKRKQCDADIHNSAYFKILHIVQQLRPHFIEAPEALQAPDFRNCKPSYEIRKRMKLVMDLYKHMQIEGNPIEDYESKSASQVLPGEKKLEKEHELIQPNSVLKKLPEKEPPPDPLRSGEKYDDGHPKGSYIVGGSVSSRNFITFAHRNPPVYYGVTKESYRLSHSKSDER</sequence>
<dbReference type="OrthoDB" id="672903at2759"/>
<feature type="non-terminal residue" evidence="2">
    <location>
        <position position="1"/>
    </location>
</feature>
<feature type="compositionally biased region" description="Basic and acidic residues" evidence="1">
    <location>
        <begin position="136"/>
        <end position="158"/>
    </location>
</feature>
<dbReference type="EMBL" id="QEFC01000319">
    <property type="protein sequence ID" value="KAE9464870.1"/>
    <property type="molecule type" value="Genomic_DNA"/>
</dbReference>
<evidence type="ECO:0000256" key="1">
    <source>
        <dbReference type="SAM" id="MobiDB-lite"/>
    </source>
</evidence>
<evidence type="ECO:0000313" key="2">
    <source>
        <dbReference type="EMBL" id="KAE9464870.1"/>
    </source>
</evidence>
<feature type="region of interest" description="Disordered" evidence="1">
    <location>
        <begin position="1"/>
        <end position="38"/>
    </location>
</feature>
<dbReference type="AlphaFoldDB" id="A0A6A4M3K7"/>
<keyword evidence="3" id="KW-1185">Reference proteome</keyword>
<feature type="compositionally biased region" description="Low complexity" evidence="1">
    <location>
        <begin position="20"/>
        <end position="31"/>
    </location>
</feature>
<accession>A0A6A4M3K7</accession>
<feature type="region of interest" description="Disordered" evidence="1">
    <location>
        <begin position="122"/>
        <end position="164"/>
    </location>
</feature>
<gene>
    <name evidence="2" type="ORF">C3L33_03222</name>
</gene>
<organism evidence="2 3">
    <name type="scientific">Rhododendron williamsianum</name>
    <dbReference type="NCBI Taxonomy" id="262921"/>
    <lineage>
        <taxon>Eukaryota</taxon>
        <taxon>Viridiplantae</taxon>
        <taxon>Streptophyta</taxon>
        <taxon>Embryophyta</taxon>
        <taxon>Tracheophyta</taxon>
        <taxon>Spermatophyta</taxon>
        <taxon>Magnoliopsida</taxon>
        <taxon>eudicotyledons</taxon>
        <taxon>Gunneridae</taxon>
        <taxon>Pentapetalae</taxon>
        <taxon>asterids</taxon>
        <taxon>Ericales</taxon>
        <taxon>Ericaceae</taxon>
        <taxon>Ericoideae</taxon>
        <taxon>Rhodoreae</taxon>
        <taxon>Rhododendron</taxon>
    </lineage>
</organism>
<proteinExistence type="predicted"/>
<dbReference type="PANTHER" id="PTHR35459">
    <property type="entry name" value="T1N6.14 PROTEIN"/>
    <property type="match status" value="1"/>
</dbReference>
<dbReference type="Proteomes" id="UP000428333">
    <property type="component" value="Linkage Group LG02"/>
</dbReference>
<protein>
    <submittedName>
        <fullName evidence="2">Uncharacterized protein</fullName>
    </submittedName>
</protein>
<comment type="caution">
    <text evidence="2">The sequence shown here is derived from an EMBL/GenBank/DDBJ whole genome shotgun (WGS) entry which is preliminary data.</text>
</comment>
<reference evidence="2 3" key="1">
    <citation type="journal article" date="2019" name="Genome Biol. Evol.">
        <title>The Rhododendron genome and chromosomal organization provide insight into shared whole-genome duplications across the heath family (Ericaceae).</title>
        <authorList>
            <person name="Soza V.L."/>
            <person name="Lindsley D."/>
            <person name="Waalkes A."/>
            <person name="Ramage E."/>
            <person name="Patwardhan R.P."/>
            <person name="Burton J.N."/>
            <person name="Adey A."/>
            <person name="Kumar A."/>
            <person name="Qiu R."/>
            <person name="Shendure J."/>
            <person name="Hall B."/>
        </authorList>
    </citation>
    <scope>NUCLEOTIDE SEQUENCE [LARGE SCALE GENOMIC DNA]</scope>
    <source>
        <strain evidence="2">RSF 1966-606</strain>
    </source>
</reference>
<dbReference type="PANTHER" id="PTHR35459:SF2">
    <property type="entry name" value="T1N6.14 PROTEIN"/>
    <property type="match status" value="1"/>
</dbReference>
<name>A0A6A4M3K7_9ERIC</name>